<evidence type="ECO:0000313" key="1">
    <source>
        <dbReference type="EMBL" id="MPC16800.1"/>
    </source>
</evidence>
<sequence>MRYNQVLLRLSPFLPPSFLPSLPSLVPSSHSNCPRVATTRLFHPSSPPPSPKARLGEGVEAAVAGHVHLRLFFASLSLLPLFSLF</sequence>
<comment type="caution">
    <text evidence="1">The sequence shown here is derived from an EMBL/GenBank/DDBJ whole genome shotgun (WGS) entry which is preliminary data.</text>
</comment>
<proteinExistence type="predicted"/>
<name>A0A5B7D698_PORTR</name>
<evidence type="ECO:0000313" key="2">
    <source>
        <dbReference type="Proteomes" id="UP000324222"/>
    </source>
</evidence>
<reference evidence="1 2" key="1">
    <citation type="submission" date="2019-05" db="EMBL/GenBank/DDBJ databases">
        <title>Another draft genome of Portunus trituberculatus and its Hox gene families provides insights of decapod evolution.</title>
        <authorList>
            <person name="Jeong J.-H."/>
            <person name="Song I."/>
            <person name="Kim S."/>
            <person name="Choi T."/>
            <person name="Kim D."/>
            <person name="Ryu S."/>
            <person name="Kim W."/>
        </authorList>
    </citation>
    <scope>NUCLEOTIDE SEQUENCE [LARGE SCALE GENOMIC DNA]</scope>
    <source>
        <tissue evidence="1">Muscle</tissue>
    </source>
</reference>
<keyword evidence="2" id="KW-1185">Reference proteome</keyword>
<organism evidence="1 2">
    <name type="scientific">Portunus trituberculatus</name>
    <name type="common">Swimming crab</name>
    <name type="synonym">Neptunus trituberculatus</name>
    <dbReference type="NCBI Taxonomy" id="210409"/>
    <lineage>
        <taxon>Eukaryota</taxon>
        <taxon>Metazoa</taxon>
        <taxon>Ecdysozoa</taxon>
        <taxon>Arthropoda</taxon>
        <taxon>Crustacea</taxon>
        <taxon>Multicrustacea</taxon>
        <taxon>Malacostraca</taxon>
        <taxon>Eumalacostraca</taxon>
        <taxon>Eucarida</taxon>
        <taxon>Decapoda</taxon>
        <taxon>Pleocyemata</taxon>
        <taxon>Brachyura</taxon>
        <taxon>Eubrachyura</taxon>
        <taxon>Portunoidea</taxon>
        <taxon>Portunidae</taxon>
        <taxon>Portuninae</taxon>
        <taxon>Portunus</taxon>
    </lineage>
</organism>
<accession>A0A5B7D698</accession>
<protein>
    <submittedName>
        <fullName evidence="1">Uncharacterized protein</fullName>
    </submittedName>
</protein>
<gene>
    <name evidence="1" type="ORF">E2C01_009636</name>
</gene>
<dbReference type="AlphaFoldDB" id="A0A5B7D698"/>
<dbReference type="Proteomes" id="UP000324222">
    <property type="component" value="Unassembled WGS sequence"/>
</dbReference>
<dbReference type="EMBL" id="VSRR010000538">
    <property type="protein sequence ID" value="MPC16800.1"/>
    <property type="molecule type" value="Genomic_DNA"/>
</dbReference>